<organism evidence="1 2">
    <name type="scientific">Phytophthora nicotianae P1569</name>
    <dbReference type="NCBI Taxonomy" id="1317065"/>
    <lineage>
        <taxon>Eukaryota</taxon>
        <taxon>Sar</taxon>
        <taxon>Stramenopiles</taxon>
        <taxon>Oomycota</taxon>
        <taxon>Peronosporomycetes</taxon>
        <taxon>Peronosporales</taxon>
        <taxon>Peronosporaceae</taxon>
        <taxon>Phytophthora</taxon>
    </lineage>
</organism>
<dbReference type="AlphaFoldDB" id="V9FAZ5"/>
<keyword evidence="2" id="KW-1185">Reference proteome</keyword>
<gene>
    <name evidence="1" type="ORF">F443_07373</name>
</gene>
<protein>
    <submittedName>
        <fullName evidence="1">Uncharacterized protein</fullName>
    </submittedName>
</protein>
<proteinExistence type="predicted"/>
<sequence length="40" mass="4449">IKSLGHANNHIYMITQLFARKDVRCAALFSAHGGEARGYM</sequence>
<dbReference type="EMBL" id="ANIZ01001226">
    <property type="protein sequence ID" value="ETI48630.1"/>
    <property type="molecule type" value="Genomic_DNA"/>
</dbReference>
<feature type="non-terminal residue" evidence="1">
    <location>
        <position position="1"/>
    </location>
</feature>
<accession>V9FAZ5</accession>
<evidence type="ECO:0000313" key="2">
    <source>
        <dbReference type="Proteomes" id="UP000018721"/>
    </source>
</evidence>
<dbReference type="HOGENOM" id="CLU_3302506_0_0_1"/>
<reference evidence="1 2" key="1">
    <citation type="submission" date="2013-11" db="EMBL/GenBank/DDBJ databases">
        <title>The Genome Sequence of Phytophthora parasitica P1569.</title>
        <authorList>
            <consortium name="The Broad Institute Genomics Platform"/>
            <person name="Russ C."/>
            <person name="Tyler B."/>
            <person name="Panabieres F."/>
            <person name="Shan W."/>
            <person name="Tripathy S."/>
            <person name="Grunwald N."/>
            <person name="Machado M."/>
            <person name="Johnson C.S."/>
            <person name="Arredondo F."/>
            <person name="Hong C."/>
            <person name="Coffey M."/>
            <person name="Young S.K."/>
            <person name="Zeng Q."/>
            <person name="Gargeya S."/>
            <person name="Fitzgerald M."/>
            <person name="Abouelleil A."/>
            <person name="Alvarado L."/>
            <person name="Chapman S.B."/>
            <person name="Gainer-Dewar J."/>
            <person name="Goldberg J."/>
            <person name="Griggs A."/>
            <person name="Gujja S."/>
            <person name="Hansen M."/>
            <person name="Howarth C."/>
            <person name="Imamovic A."/>
            <person name="Ireland A."/>
            <person name="Larimer J."/>
            <person name="McCowan C."/>
            <person name="Murphy C."/>
            <person name="Pearson M."/>
            <person name="Poon T.W."/>
            <person name="Priest M."/>
            <person name="Roberts A."/>
            <person name="Saif S."/>
            <person name="Shea T."/>
            <person name="Sykes S."/>
            <person name="Wortman J."/>
            <person name="Nusbaum C."/>
            <person name="Birren B."/>
        </authorList>
    </citation>
    <scope>NUCLEOTIDE SEQUENCE [LARGE SCALE GENOMIC DNA]</scope>
    <source>
        <strain evidence="1 2">P1569</strain>
    </source>
</reference>
<evidence type="ECO:0000313" key="1">
    <source>
        <dbReference type="EMBL" id="ETI48630.1"/>
    </source>
</evidence>
<dbReference type="Proteomes" id="UP000018721">
    <property type="component" value="Unassembled WGS sequence"/>
</dbReference>
<name>V9FAZ5_PHYNI</name>
<comment type="caution">
    <text evidence="1">The sequence shown here is derived from an EMBL/GenBank/DDBJ whole genome shotgun (WGS) entry which is preliminary data.</text>
</comment>